<comment type="caution">
    <text evidence="10">The sequence shown here is derived from an EMBL/GenBank/DDBJ whole genome shotgun (WGS) entry which is preliminary data.</text>
</comment>
<feature type="compositionally biased region" description="Polar residues" evidence="9">
    <location>
        <begin position="275"/>
        <end position="285"/>
    </location>
</feature>
<feature type="region of interest" description="Disordered" evidence="9">
    <location>
        <begin position="181"/>
        <end position="228"/>
    </location>
</feature>
<organism evidence="10 11">
    <name type="scientific">Olea europaea subsp. europaea</name>
    <dbReference type="NCBI Taxonomy" id="158383"/>
    <lineage>
        <taxon>Eukaryota</taxon>
        <taxon>Viridiplantae</taxon>
        <taxon>Streptophyta</taxon>
        <taxon>Embryophyta</taxon>
        <taxon>Tracheophyta</taxon>
        <taxon>Spermatophyta</taxon>
        <taxon>Magnoliopsida</taxon>
        <taxon>eudicotyledons</taxon>
        <taxon>Gunneridae</taxon>
        <taxon>Pentapetalae</taxon>
        <taxon>asterids</taxon>
        <taxon>lamiids</taxon>
        <taxon>Lamiales</taxon>
        <taxon>Oleaceae</taxon>
        <taxon>Oleeae</taxon>
        <taxon>Olea</taxon>
    </lineage>
</organism>
<comment type="function">
    <text evidence="8">Component of the sequence-specific heterotrimeric transcription factor (NF-Y) which specifically recognizes a 5'-CCAAT-3' box motif found in the promoters of its target genes.</text>
</comment>
<dbReference type="OrthoDB" id="1097733at2759"/>
<dbReference type="GO" id="GO:0003677">
    <property type="term" value="F:DNA binding"/>
    <property type="evidence" value="ECO:0007669"/>
    <property type="project" value="UniProtKB-KW"/>
</dbReference>
<accession>A0A8S0VI37</accession>
<proteinExistence type="inferred from homology"/>
<feature type="compositionally biased region" description="Polar residues" evidence="9">
    <location>
        <begin position="15"/>
        <end position="26"/>
    </location>
</feature>
<feature type="region of interest" description="Disordered" evidence="9">
    <location>
        <begin position="1"/>
        <end position="91"/>
    </location>
</feature>
<evidence type="ECO:0000256" key="2">
    <source>
        <dbReference type="ARBA" id="ARBA00023015"/>
    </source>
</evidence>
<evidence type="ECO:0000256" key="7">
    <source>
        <dbReference type="ARBA" id="ARBA00025911"/>
    </source>
</evidence>
<dbReference type="PROSITE" id="PS00686">
    <property type="entry name" value="NFYA_HAP2_1"/>
    <property type="match status" value="1"/>
</dbReference>
<dbReference type="PRINTS" id="PR00616">
    <property type="entry name" value="CCAATSUBUNTB"/>
</dbReference>
<dbReference type="GO" id="GO:0016602">
    <property type="term" value="C:CCAAT-binding factor complex"/>
    <property type="evidence" value="ECO:0007669"/>
    <property type="project" value="InterPro"/>
</dbReference>
<feature type="compositionally biased region" description="Polar residues" evidence="9">
    <location>
        <begin position="67"/>
        <end position="91"/>
    </location>
</feature>
<dbReference type="PANTHER" id="PTHR12632">
    <property type="entry name" value="TRANSCRIPTION FACTOR NF-Y ALPHA-RELATED"/>
    <property type="match status" value="1"/>
</dbReference>
<evidence type="ECO:0000256" key="8">
    <source>
        <dbReference type="RuleBase" id="RU367155"/>
    </source>
</evidence>
<keyword evidence="6 8" id="KW-0539">Nucleus</keyword>
<dbReference type="PROSITE" id="PS51152">
    <property type="entry name" value="NFYA_HAP2_2"/>
    <property type="match status" value="1"/>
</dbReference>
<comment type="similarity">
    <text evidence="8">Belongs to the NFYA/HAP2 subunit family.</text>
</comment>
<evidence type="ECO:0000256" key="3">
    <source>
        <dbReference type="ARBA" id="ARBA00023125"/>
    </source>
</evidence>
<sequence length="291" mass="32531">MPTLVKVDDRRQETGAWNISSSTPYTQPWWRGFGNSNMPSSREQADGSTSSGTFVSQGNGDDDSKGNETNVAPHSGLNGTNGQKEQHPDTNSQMEFVSHSITLTSYPYTEPQSGGVMSYGAMGHPHLLGYHPGRIPLHLEMEEEPVFVNAKQYHGILRRRQIRAKAELEKKAVKVRKQYLHESRHQHAMRRARGSGGRFLNTKKLNDKDKNSTANELPKSDAIAPFNSTGSTRVLDMHKEHSLSNGNRNGYGLSSFHYKESSWSEQGRGHFGQDNWRSQVEQSPQRAAPSK</sequence>
<keyword evidence="5 8" id="KW-0804">Transcription</keyword>
<evidence type="ECO:0000256" key="5">
    <source>
        <dbReference type="ARBA" id="ARBA00023163"/>
    </source>
</evidence>
<dbReference type="InterPro" id="IPR001289">
    <property type="entry name" value="NFYA"/>
</dbReference>
<gene>
    <name evidence="10" type="ORF">OLEA9_A020071</name>
</gene>
<keyword evidence="3 8" id="KW-0238">DNA-binding</keyword>
<dbReference type="Gene3D" id="6.10.250.2430">
    <property type="match status" value="1"/>
</dbReference>
<keyword evidence="2 8" id="KW-0805">Transcription regulation</keyword>
<feature type="compositionally biased region" description="Polar residues" evidence="9">
    <location>
        <begin position="34"/>
        <end position="59"/>
    </location>
</feature>
<dbReference type="GO" id="GO:0003700">
    <property type="term" value="F:DNA-binding transcription factor activity"/>
    <property type="evidence" value="ECO:0007669"/>
    <property type="project" value="UniProtKB-UniRule"/>
</dbReference>
<dbReference type="Gramene" id="OE9A020071T1">
    <property type="protein sequence ID" value="OE9A020071C1"/>
    <property type="gene ID" value="OE9A020071"/>
</dbReference>
<feature type="compositionally biased region" description="Basic and acidic residues" evidence="9">
    <location>
        <begin position="1"/>
        <end position="13"/>
    </location>
</feature>
<dbReference type="SMART" id="SM00521">
    <property type="entry name" value="CBF"/>
    <property type="match status" value="1"/>
</dbReference>
<comment type="subunit">
    <text evidence="7">Heterotrimeric transcription factor composed of three components, NF-YA, NF-YB and NF-YC. NF-YB and NF-YC must interact and dimerize for NF-YA association and DNA binding.</text>
</comment>
<dbReference type="EMBL" id="CACTIH010009336">
    <property type="protein sequence ID" value="CAA3029889.1"/>
    <property type="molecule type" value="Genomic_DNA"/>
</dbReference>
<dbReference type="Pfam" id="PF02045">
    <property type="entry name" value="CBFB_NFYA"/>
    <property type="match status" value="1"/>
</dbReference>
<keyword evidence="11" id="KW-1185">Reference proteome</keyword>
<protein>
    <recommendedName>
        <fullName evidence="8">Nuclear transcription factor Y subunit</fullName>
    </recommendedName>
</protein>
<evidence type="ECO:0000313" key="10">
    <source>
        <dbReference type="EMBL" id="CAA3029889.1"/>
    </source>
</evidence>
<keyword evidence="4" id="KW-0010">Activator</keyword>
<evidence type="ECO:0000256" key="9">
    <source>
        <dbReference type="SAM" id="MobiDB-lite"/>
    </source>
</evidence>
<evidence type="ECO:0000313" key="11">
    <source>
        <dbReference type="Proteomes" id="UP000594638"/>
    </source>
</evidence>
<reference evidence="10 11" key="1">
    <citation type="submission" date="2019-12" db="EMBL/GenBank/DDBJ databases">
        <authorList>
            <person name="Alioto T."/>
            <person name="Alioto T."/>
            <person name="Gomez Garrido J."/>
        </authorList>
    </citation>
    <scope>NUCLEOTIDE SEQUENCE [LARGE SCALE GENOMIC DNA]</scope>
</reference>
<evidence type="ECO:0000256" key="4">
    <source>
        <dbReference type="ARBA" id="ARBA00023159"/>
    </source>
</evidence>
<dbReference type="Gramene" id="OE9A020071T2">
    <property type="protein sequence ID" value="OE9A020071C2"/>
    <property type="gene ID" value="OE9A020071"/>
</dbReference>
<name>A0A8S0VI37_OLEEU</name>
<dbReference type="Proteomes" id="UP000594638">
    <property type="component" value="Unassembled WGS sequence"/>
</dbReference>
<feature type="region of interest" description="Disordered" evidence="9">
    <location>
        <begin position="262"/>
        <end position="291"/>
    </location>
</feature>
<evidence type="ECO:0000256" key="1">
    <source>
        <dbReference type="ARBA" id="ARBA00004123"/>
    </source>
</evidence>
<evidence type="ECO:0000256" key="6">
    <source>
        <dbReference type="ARBA" id="ARBA00023242"/>
    </source>
</evidence>
<dbReference type="AlphaFoldDB" id="A0A8S0VI37"/>
<dbReference type="InterPro" id="IPR018362">
    <property type="entry name" value="CCAAT-binding_factor_CS"/>
</dbReference>
<comment type="subcellular location">
    <subcellularLocation>
        <location evidence="1 8">Nucleus</location>
    </subcellularLocation>
</comment>